<comment type="caution">
    <text evidence="5">The sequence shown here is derived from an EMBL/GenBank/DDBJ whole genome shotgun (WGS) entry which is preliminary data.</text>
</comment>
<dbReference type="AlphaFoldDB" id="A0A5C6BN56"/>
<proteinExistence type="predicted"/>
<name>A0A5C6BN56_9PLAN</name>
<evidence type="ECO:0000313" key="6">
    <source>
        <dbReference type="Proteomes" id="UP000320735"/>
    </source>
</evidence>
<dbReference type="PROSITE" id="PS50995">
    <property type="entry name" value="HTH_MARR_2"/>
    <property type="match status" value="1"/>
</dbReference>
<dbReference type="GO" id="GO:0003677">
    <property type="term" value="F:DNA binding"/>
    <property type="evidence" value="ECO:0007669"/>
    <property type="project" value="UniProtKB-KW"/>
</dbReference>
<dbReference type="EMBL" id="SJPP01000001">
    <property type="protein sequence ID" value="TWU12529.1"/>
    <property type="molecule type" value="Genomic_DNA"/>
</dbReference>
<evidence type="ECO:0000256" key="2">
    <source>
        <dbReference type="ARBA" id="ARBA00023125"/>
    </source>
</evidence>
<evidence type="ECO:0000256" key="1">
    <source>
        <dbReference type="ARBA" id="ARBA00023015"/>
    </source>
</evidence>
<dbReference type="PANTHER" id="PTHR33164:SF64">
    <property type="entry name" value="TRANSCRIPTIONAL REGULATOR SLYA"/>
    <property type="match status" value="1"/>
</dbReference>
<organism evidence="5 6">
    <name type="scientific">Symmachiella macrocystis</name>
    <dbReference type="NCBI Taxonomy" id="2527985"/>
    <lineage>
        <taxon>Bacteria</taxon>
        <taxon>Pseudomonadati</taxon>
        <taxon>Planctomycetota</taxon>
        <taxon>Planctomycetia</taxon>
        <taxon>Planctomycetales</taxon>
        <taxon>Planctomycetaceae</taxon>
        <taxon>Symmachiella</taxon>
    </lineage>
</organism>
<evidence type="ECO:0000259" key="4">
    <source>
        <dbReference type="PROSITE" id="PS50995"/>
    </source>
</evidence>
<dbReference type="SUPFAM" id="SSF46785">
    <property type="entry name" value="Winged helix' DNA-binding domain"/>
    <property type="match status" value="1"/>
</dbReference>
<accession>A0A5C6BN56</accession>
<evidence type="ECO:0000313" key="5">
    <source>
        <dbReference type="EMBL" id="TWU12529.1"/>
    </source>
</evidence>
<keyword evidence="1" id="KW-0805">Transcription regulation</keyword>
<dbReference type="PANTHER" id="PTHR33164">
    <property type="entry name" value="TRANSCRIPTIONAL REGULATOR, MARR FAMILY"/>
    <property type="match status" value="1"/>
</dbReference>
<dbReference type="InterPro" id="IPR000835">
    <property type="entry name" value="HTH_MarR-typ"/>
</dbReference>
<protein>
    <submittedName>
        <fullName evidence="5">Transcriptional regulator SlyA</fullName>
    </submittedName>
</protein>
<dbReference type="GO" id="GO:0003700">
    <property type="term" value="F:DNA-binding transcription factor activity"/>
    <property type="evidence" value="ECO:0007669"/>
    <property type="project" value="InterPro"/>
</dbReference>
<dbReference type="InterPro" id="IPR036390">
    <property type="entry name" value="WH_DNA-bd_sf"/>
</dbReference>
<keyword evidence="2" id="KW-0238">DNA-binding</keyword>
<keyword evidence="6" id="KW-1185">Reference proteome</keyword>
<keyword evidence="3" id="KW-0804">Transcription</keyword>
<dbReference type="GO" id="GO:0006950">
    <property type="term" value="P:response to stress"/>
    <property type="evidence" value="ECO:0007669"/>
    <property type="project" value="TreeGrafter"/>
</dbReference>
<sequence length="204" mass="22890">MTIVPSCLISDALCRFSRILRPTIDEDYNRIASIFAELASKAISMLTYDFEQSLGYWVCSTSHAIRKSLDAKLVQDGITFRQWEVLAMISMHGEQTQRQLGDRMGIEAPTLAGILDRMERDGILERVPCSEDRRCKRILATDKAELLWERGVQCARETREQAAVGLTEEELALFKELCGKIRHNLNGDKEALVATGSCSETSSS</sequence>
<reference evidence="5 6" key="1">
    <citation type="submission" date="2019-02" db="EMBL/GenBank/DDBJ databases">
        <title>Deep-cultivation of Planctomycetes and their phenomic and genomic characterization uncovers novel biology.</title>
        <authorList>
            <person name="Wiegand S."/>
            <person name="Jogler M."/>
            <person name="Boedeker C."/>
            <person name="Pinto D."/>
            <person name="Vollmers J."/>
            <person name="Rivas-Marin E."/>
            <person name="Kohn T."/>
            <person name="Peeters S.H."/>
            <person name="Heuer A."/>
            <person name="Rast P."/>
            <person name="Oberbeckmann S."/>
            <person name="Bunk B."/>
            <person name="Jeske O."/>
            <person name="Meyerdierks A."/>
            <person name="Storesund J.E."/>
            <person name="Kallscheuer N."/>
            <person name="Luecker S."/>
            <person name="Lage O.M."/>
            <person name="Pohl T."/>
            <person name="Merkel B.J."/>
            <person name="Hornburger P."/>
            <person name="Mueller R.-W."/>
            <person name="Bruemmer F."/>
            <person name="Labrenz M."/>
            <person name="Spormann A.M."/>
            <person name="Op Den Camp H."/>
            <person name="Overmann J."/>
            <person name="Amann R."/>
            <person name="Jetten M.S.M."/>
            <person name="Mascher T."/>
            <person name="Medema M.H."/>
            <person name="Devos D.P."/>
            <person name="Kaster A.-K."/>
            <person name="Ovreas L."/>
            <person name="Rohde M."/>
            <person name="Galperin M.Y."/>
            <person name="Jogler C."/>
        </authorList>
    </citation>
    <scope>NUCLEOTIDE SEQUENCE [LARGE SCALE GENOMIC DNA]</scope>
    <source>
        <strain evidence="5 6">CA54</strain>
    </source>
</reference>
<gene>
    <name evidence="5" type="primary">slyA_3</name>
    <name evidence="5" type="ORF">CA54_13530</name>
</gene>
<dbReference type="Proteomes" id="UP000320735">
    <property type="component" value="Unassembled WGS sequence"/>
</dbReference>
<dbReference type="PRINTS" id="PR00598">
    <property type="entry name" value="HTHMARR"/>
</dbReference>
<evidence type="ECO:0000256" key="3">
    <source>
        <dbReference type="ARBA" id="ARBA00023163"/>
    </source>
</evidence>
<dbReference type="Pfam" id="PF01047">
    <property type="entry name" value="MarR"/>
    <property type="match status" value="1"/>
</dbReference>
<dbReference type="InterPro" id="IPR039422">
    <property type="entry name" value="MarR/SlyA-like"/>
</dbReference>
<feature type="domain" description="HTH marR-type" evidence="4">
    <location>
        <begin position="51"/>
        <end position="183"/>
    </location>
</feature>
<dbReference type="Gene3D" id="1.10.10.10">
    <property type="entry name" value="Winged helix-like DNA-binding domain superfamily/Winged helix DNA-binding domain"/>
    <property type="match status" value="1"/>
</dbReference>
<dbReference type="SMART" id="SM00347">
    <property type="entry name" value="HTH_MARR"/>
    <property type="match status" value="1"/>
</dbReference>
<dbReference type="InterPro" id="IPR036388">
    <property type="entry name" value="WH-like_DNA-bd_sf"/>
</dbReference>